<dbReference type="PANTHER" id="PTHR46665">
    <property type="entry name" value="TRANSCRIPTION FACTOR BHLH041-RELATED-RELATED"/>
    <property type="match status" value="1"/>
</dbReference>
<reference evidence="6" key="3">
    <citation type="submission" date="2015-04" db="UniProtKB">
        <authorList>
            <consortium name="EnsemblPlants"/>
        </authorList>
    </citation>
    <scope>IDENTIFICATION</scope>
</reference>
<accession>A0A0D9UXW6</accession>
<evidence type="ECO:0000313" key="6">
    <source>
        <dbReference type="EnsemblPlants" id="LPERR01G05820.1"/>
    </source>
</evidence>
<dbReference type="InterPro" id="IPR036638">
    <property type="entry name" value="HLH_DNA-bd_sf"/>
</dbReference>
<feature type="domain" description="BHLH" evidence="5">
    <location>
        <begin position="215"/>
        <end position="264"/>
    </location>
</feature>
<dbReference type="Gene3D" id="4.10.280.10">
    <property type="entry name" value="Helix-loop-helix DNA-binding domain"/>
    <property type="match status" value="1"/>
</dbReference>
<dbReference type="InterPro" id="IPR011598">
    <property type="entry name" value="bHLH_dom"/>
</dbReference>
<evidence type="ECO:0000256" key="4">
    <source>
        <dbReference type="SAM" id="Coils"/>
    </source>
</evidence>
<evidence type="ECO:0000313" key="7">
    <source>
        <dbReference type="Proteomes" id="UP000032180"/>
    </source>
</evidence>
<keyword evidence="7" id="KW-1185">Reference proteome</keyword>
<dbReference type="InterPro" id="IPR045239">
    <property type="entry name" value="bHLH95_bHLH"/>
</dbReference>
<dbReference type="AlphaFoldDB" id="A0A0D9UXW6"/>
<dbReference type="GO" id="GO:0046983">
    <property type="term" value="F:protein dimerization activity"/>
    <property type="evidence" value="ECO:0007669"/>
    <property type="project" value="InterPro"/>
</dbReference>
<reference evidence="7" key="2">
    <citation type="submission" date="2013-12" db="EMBL/GenBank/DDBJ databases">
        <authorList>
            <person name="Yu Y."/>
            <person name="Lee S."/>
            <person name="de Baynast K."/>
            <person name="Wissotski M."/>
            <person name="Liu L."/>
            <person name="Talag J."/>
            <person name="Goicoechea J."/>
            <person name="Angelova A."/>
            <person name="Jetty R."/>
            <person name="Kudrna D."/>
            <person name="Golser W."/>
            <person name="Rivera L."/>
            <person name="Zhang J."/>
            <person name="Wing R."/>
        </authorList>
    </citation>
    <scope>NUCLEOTIDE SEQUENCE</scope>
</reference>
<dbReference type="HOGENOM" id="CLU_036669_0_0_1"/>
<keyword evidence="2" id="KW-0805">Transcription regulation</keyword>
<name>A0A0D9UXW6_9ORYZ</name>
<dbReference type="PANTHER" id="PTHR46665:SF2">
    <property type="entry name" value="BHLH TRANSCRIPTION FACTOR"/>
    <property type="match status" value="1"/>
</dbReference>
<keyword evidence="3" id="KW-0804">Transcription</keyword>
<dbReference type="CDD" id="cd11393">
    <property type="entry name" value="bHLH_AtbHLH_like"/>
    <property type="match status" value="1"/>
</dbReference>
<dbReference type="SMART" id="SM00353">
    <property type="entry name" value="HLH"/>
    <property type="match status" value="1"/>
</dbReference>
<keyword evidence="4" id="KW-0175">Coiled coil</keyword>
<dbReference type="InterPro" id="IPR044658">
    <property type="entry name" value="bHLH92/bHLH041-like"/>
</dbReference>
<dbReference type="PROSITE" id="PS50888">
    <property type="entry name" value="BHLH"/>
    <property type="match status" value="1"/>
</dbReference>
<dbReference type="eggNOG" id="ENOG502QUVA">
    <property type="taxonomic scope" value="Eukaryota"/>
</dbReference>
<feature type="coiled-coil region" evidence="4">
    <location>
        <begin position="254"/>
        <end position="281"/>
    </location>
</feature>
<dbReference type="InterPro" id="IPR055477">
    <property type="entry name" value="DUF7049"/>
</dbReference>
<comment type="similarity">
    <text evidence="1">Belongs to the bHLH protein family.</text>
</comment>
<dbReference type="Pfam" id="PF23132">
    <property type="entry name" value="DUF7049"/>
    <property type="match status" value="1"/>
</dbReference>
<dbReference type="SUPFAM" id="SSF47459">
    <property type="entry name" value="HLH, helix-loop-helix DNA-binding domain"/>
    <property type="match status" value="1"/>
</dbReference>
<dbReference type="EnsemblPlants" id="LPERR01G05820.1">
    <property type="protein sequence ID" value="LPERR01G05820.1"/>
    <property type="gene ID" value="LPERR01G05820"/>
</dbReference>
<evidence type="ECO:0000256" key="1">
    <source>
        <dbReference type="ARBA" id="ARBA00005510"/>
    </source>
</evidence>
<dbReference type="Gramene" id="LPERR01G05820.1">
    <property type="protein sequence ID" value="LPERR01G05820.1"/>
    <property type="gene ID" value="LPERR01G05820"/>
</dbReference>
<organism evidence="6 7">
    <name type="scientific">Leersia perrieri</name>
    <dbReference type="NCBI Taxonomy" id="77586"/>
    <lineage>
        <taxon>Eukaryota</taxon>
        <taxon>Viridiplantae</taxon>
        <taxon>Streptophyta</taxon>
        <taxon>Embryophyta</taxon>
        <taxon>Tracheophyta</taxon>
        <taxon>Spermatophyta</taxon>
        <taxon>Magnoliopsida</taxon>
        <taxon>Liliopsida</taxon>
        <taxon>Poales</taxon>
        <taxon>Poaceae</taxon>
        <taxon>BOP clade</taxon>
        <taxon>Oryzoideae</taxon>
        <taxon>Oryzeae</taxon>
        <taxon>Oryzinae</taxon>
        <taxon>Leersia</taxon>
    </lineage>
</organism>
<evidence type="ECO:0000259" key="5">
    <source>
        <dbReference type="PROSITE" id="PS50888"/>
    </source>
</evidence>
<proteinExistence type="inferred from homology"/>
<evidence type="ECO:0000256" key="3">
    <source>
        <dbReference type="ARBA" id="ARBA00023163"/>
    </source>
</evidence>
<protein>
    <recommendedName>
        <fullName evidence="5">BHLH domain-containing protein</fullName>
    </recommendedName>
</protein>
<evidence type="ECO:0000256" key="2">
    <source>
        <dbReference type="ARBA" id="ARBA00023015"/>
    </source>
</evidence>
<sequence length="394" mass="41268">MESSSWIHGGYAHANGASNNGFMCGYASSCSPGEFQLKEQQQQQQLVSSQIQHHLNQISMHMSMDDDQSTVYDGAAMDDLFIPSGSFPSSSSSSASYRSTSVSYSADTSPATAAPHVLGAPAPAAGFIQFPEVSSHAPPYTGFSPPAASGGAFRRYARHLGPRRAVAKSGGGQRMFKTAMSVLSKMHVAAMAYSRQCYYQQQQAAAAAAEAAPSGNQLQHMISERKRREKLNDSFVALKSVLPPGSKKDKTSILIRAREYVKSLESKLSELEEKNRELEARLASTAAPPAAAAATVEKGEEIVEIEVTSAGAGAGAGANGEDQESTCTLNVAVTTPPATSRGGGGGMSTTDVVLRTLQCLREQIGDGASLVAMSTSAGSGGRPPRANLTLQLKV</sequence>
<reference evidence="6 7" key="1">
    <citation type="submission" date="2012-08" db="EMBL/GenBank/DDBJ databases">
        <title>Oryza genome evolution.</title>
        <authorList>
            <person name="Wing R.A."/>
        </authorList>
    </citation>
    <scope>NUCLEOTIDE SEQUENCE</scope>
</reference>
<dbReference type="STRING" id="77586.A0A0D9UXW6"/>
<dbReference type="Proteomes" id="UP000032180">
    <property type="component" value="Chromosome 1"/>
</dbReference>
<dbReference type="Pfam" id="PF00010">
    <property type="entry name" value="HLH"/>
    <property type="match status" value="1"/>
</dbReference>